<evidence type="ECO:0000256" key="2">
    <source>
        <dbReference type="ARBA" id="ARBA00022737"/>
    </source>
</evidence>
<dbReference type="AlphaFoldDB" id="A0AA35ZC48"/>
<dbReference type="NCBIfam" id="TIGR00756">
    <property type="entry name" value="PPR"/>
    <property type="match status" value="2"/>
</dbReference>
<dbReference type="PANTHER" id="PTHR47874:SF4">
    <property type="entry name" value="EXPRESSED PROTEIN"/>
    <property type="match status" value="1"/>
</dbReference>
<dbReference type="PROSITE" id="PS51375">
    <property type="entry name" value="PPR"/>
    <property type="match status" value="2"/>
</dbReference>
<dbReference type="GO" id="GO:0003729">
    <property type="term" value="F:mRNA binding"/>
    <property type="evidence" value="ECO:0007669"/>
    <property type="project" value="InterPro"/>
</dbReference>
<protein>
    <recommendedName>
        <fullName evidence="4">Pentatricopeptide repeat-containing protein-mitochondrial domain-containing protein</fullName>
    </recommendedName>
</protein>
<dbReference type="InterPro" id="IPR011990">
    <property type="entry name" value="TPR-like_helical_dom_sf"/>
</dbReference>
<keyword evidence="6" id="KW-1185">Reference proteome</keyword>
<feature type="repeat" description="PPR" evidence="3">
    <location>
        <begin position="201"/>
        <end position="235"/>
    </location>
</feature>
<dbReference type="InterPro" id="IPR002885">
    <property type="entry name" value="PPR_rpt"/>
</dbReference>
<feature type="domain" description="Pentatricopeptide repeat-containing protein-mitochondrial" evidence="4">
    <location>
        <begin position="99"/>
        <end position="227"/>
    </location>
</feature>
<evidence type="ECO:0000256" key="1">
    <source>
        <dbReference type="ARBA" id="ARBA00007626"/>
    </source>
</evidence>
<reference evidence="5" key="1">
    <citation type="submission" date="2023-04" db="EMBL/GenBank/DDBJ databases">
        <authorList>
            <person name="Vijverberg K."/>
            <person name="Xiong W."/>
            <person name="Schranz E."/>
        </authorList>
    </citation>
    <scope>NUCLEOTIDE SEQUENCE</scope>
</reference>
<dbReference type="PANTHER" id="PTHR47874">
    <property type="entry name" value="EXPRESSED PROTEIN"/>
    <property type="match status" value="1"/>
</dbReference>
<evidence type="ECO:0000259" key="4">
    <source>
        <dbReference type="Pfam" id="PF23276"/>
    </source>
</evidence>
<dbReference type="Gene3D" id="1.25.40.10">
    <property type="entry name" value="Tetratricopeptide repeat domain"/>
    <property type="match status" value="2"/>
</dbReference>
<dbReference type="Pfam" id="PF01535">
    <property type="entry name" value="PPR"/>
    <property type="match status" value="1"/>
</dbReference>
<keyword evidence="2" id="KW-0677">Repeat</keyword>
<organism evidence="5 6">
    <name type="scientific">Lactuca saligna</name>
    <name type="common">Willowleaf lettuce</name>
    <dbReference type="NCBI Taxonomy" id="75948"/>
    <lineage>
        <taxon>Eukaryota</taxon>
        <taxon>Viridiplantae</taxon>
        <taxon>Streptophyta</taxon>
        <taxon>Embryophyta</taxon>
        <taxon>Tracheophyta</taxon>
        <taxon>Spermatophyta</taxon>
        <taxon>Magnoliopsida</taxon>
        <taxon>eudicotyledons</taxon>
        <taxon>Gunneridae</taxon>
        <taxon>Pentapetalae</taxon>
        <taxon>asterids</taxon>
        <taxon>campanulids</taxon>
        <taxon>Asterales</taxon>
        <taxon>Asteraceae</taxon>
        <taxon>Cichorioideae</taxon>
        <taxon>Cichorieae</taxon>
        <taxon>Lactucinae</taxon>
        <taxon>Lactuca</taxon>
    </lineage>
</organism>
<dbReference type="Proteomes" id="UP001177003">
    <property type="component" value="Chromosome 6"/>
</dbReference>
<dbReference type="EMBL" id="OX465082">
    <property type="protein sequence ID" value="CAI9289072.1"/>
    <property type="molecule type" value="Genomic_DNA"/>
</dbReference>
<dbReference type="InterPro" id="IPR057027">
    <property type="entry name" value="TPR_mt"/>
</dbReference>
<evidence type="ECO:0000313" key="5">
    <source>
        <dbReference type="EMBL" id="CAI9289072.1"/>
    </source>
</evidence>
<accession>A0AA35ZC48</accession>
<dbReference type="InterPro" id="IPR044179">
    <property type="entry name" value="PPR5-like"/>
</dbReference>
<sequence>MVGVRVTGLSSAKRLYQTILYQSSRTIASNVLIQQPVSRIKTNLDSEMVGISGIENLDLSWDSLLTSIHSSSPHKAQLVLEWGLQKLQKENEKNHDIYLELIHLCGKIQNTQTAMRVFTLMENQGLKPTSIILNALISAHLSSGNVITALSIFQLMQNSEDYKQPTSHTYNLFISGFANMGNSKAMVAWYEAKMASGFSADLDTYEAIILGCIKLKRFEDADRFYRDMLVAEFKPNTSILHNMLVGLCEQKDLVKIRGFMQSILDHKWEINMCMADKLVGFYCELELVKELEWVLEKIRNTNLDFDVVSQFHNGLIRVYAKLDRLDDLEYCIGRMLKEGVSFRSHKDVEMVVCCYFRGDAYDRLEVFLEFIKDSHKLARSTSELLVAGYRRGGLYEKVNFLIKDLDNVC</sequence>
<comment type="similarity">
    <text evidence="1">Belongs to the PPR family. P subfamily.</text>
</comment>
<evidence type="ECO:0000313" key="6">
    <source>
        <dbReference type="Proteomes" id="UP001177003"/>
    </source>
</evidence>
<gene>
    <name evidence="5" type="ORF">LSALG_LOCUS28330</name>
</gene>
<feature type="repeat" description="PPR" evidence="3">
    <location>
        <begin position="94"/>
        <end position="128"/>
    </location>
</feature>
<dbReference type="Pfam" id="PF23276">
    <property type="entry name" value="TPR_24"/>
    <property type="match status" value="1"/>
</dbReference>
<evidence type="ECO:0000256" key="3">
    <source>
        <dbReference type="PROSITE-ProRule" id="PRU00708"/>
    </source>
</evidence>
<name>A0AA35ZC48_LACSI</name>
<proteinExistence type="inferred from homology"/>